<dbReference type="Pfam" id="PF09382">
    <property type="entry name" value="RQC"/>
    <property type="match status" value="1"/>
</dbReference>
<dbReference type="PROSITE" id="PS50967">
    <property type="entry name" value="HRDC"/>
    <property type="match status" value="1"/>
</dbReference>
<dbReference type="Pfam" id="PF16124">
    <property type="entry name" value="RecQ_Zn_bind"/>
    <property type="match status" value="1"/>
</dbReference>
<dbReference type="GO" id="GO:0009378">
    <property type="term" value="F:four-way junction helicase activity"/>
    <property type="evidence" value="ECO:0007669"/>
    <property type="project" value="TreeGrafter"/>
</dbReference>
<evidence type="ECO:0000313" key="21">
    <source>
        <dbReference type="Proteomes" id="UP000001933"/>
    </source>
</evidence>
<feature type="domain" description="Helicase ATP-binding" evidence="18">
    <location>
        <begin position="26"/>
        <end position="194"/>
    </location>
</feature>
<dbReference type="EMBL" id="CP000252">
    <property type="protein sequence ID" value="ABC76098.1"/>
    <property type="molecule type" value="Genomic_DNA"/>
</dbReference>
<comment type="similarity">
    <text evidence="3">Belongs to the helicase family. RecQ subfamily.</text>
</comment>
<dbReference type="InterPro" id="IPR036388">
    <property type="entry name" value="WH-like_DNA-bd_sf"/>
</dbReference>
<evidence type="ECO:0000256" key="8">
    <source>
        <dbReference type="ARBA" id="ARBA00022806"/>
    </source>
</evidence>
<evidence type="ECO:0000256" key="5">
    <source>
        <dbReference type="ARBA" id="ARBA00022741"/>
    </source>
</evidence>
<keyword evidence="12" id="KW-0233">DNA recombination</keyword>
<evidence type="ECO:0000259" key="17">
    <source>
        <dbReference type="PROSITE" id="PS50967"/>
    </source>
</evidence>
<dbReference type="InterPro" id="IPR027417">
    <property type="entry name" value="P-loop_NTPase"/>
</dbReference>
<evidence type="ECO:0000256" key="9">
    <source>
        <dbReference type="ARBA" id="ARBA00022833"/>
    </source>
</evidence>
<keyword evidence="6" id="KW-0227">DNA damage</keyword>
<dbReference type="SUPFAM" id="SSF47819">
    <property type="entry name" value="HRDC-like"/>
    <property type="match status" value="1"/>
</dbReference>
<keyword evidence="4" id="KW-0479">Metal-binding</keyword>
<keyword evidence="7" id="KW-0378">Hydrolase</keyword>
<dbReference type="GO" id="GO:0006310">
    <property type="term" value="P:DNA recombination"/>
    <property type="evidence" value="ECO:0007669"/>
    <property type="project" value="UniProtKB-UniRule"/>
</dbReference>
<dbReference type="CDD" id="cd17920">
    <property type="entry name" value="DEXHc_RecQ"/>
    <property type="match status" value="1"/>
</dbReference>
<keyword evidence="8 20" id="KW-0347">Helicase</keyword>
<dbReference type="NCBIfam" id="TIGR00614">
    <property type="entry name" value="recQ_fam"/>
    <property type="match status" value="1"/>
</dbReference>
<dbReference type="AlphaFoldDB" id="Q2LQI6"/>
<dbReference type="SMART" id="SM00956">
    <property type="entry name" value="RQC"/>
    <property type="match status" value="1"/>
</dbReference>
<dbReference type="STRING" id="56780.SYN_02584"/>
<evidence type="ECO:0000313" key="20">
    <source>
        <dbReference type="EMBL" id="ABC76098.1"/>
    </source>
</evidence>
<evidence type="ECO:0000256" key="12">
    <source>
        <dbReference type="ARBA" id="ARBA00023172"/>
    </source>
</evidence>
<feature type="domain" description="Helicase C-terminal" evidence="19">
    <location>
        <begin position="215"/>
        <end position="363"/>
    </location>
</feature>
<dbReference type="SUPFAM" id="SSF52540">
    <property type="entry name" value="P-loop containing nucleoside triphosphate hydrolases"/>
    <property type="match status" value="2"/>
</dbReference>
<dbReference type="KEGG" id="sat:SYN_02584"/>
<dbReference type="GO" id="GO:0043590">
    <property type="term" value="C:bacterial nucleoid"/>
    <property type="evidence" value="ECO:0007669"/>
    <property type="project" value="TreeGrafter"/>
</dbReference>
<dbReference type="NCBIfam" id="TIGR01389">
    <property type="entry name" value="recQ"/>
    <property type="match status" value="1"/>
</dbReference>
<keyword evidence="14" id="KW-0413">Isomerase</keyword>
<evidence type="ECO:0000256" key="16">
    <source>
        <dbReference type="NCBIfam" id="TIGR01389"/>
    </source>
</evidence>
<gene>
    <name evidence="20" type="ORF">SYN_02584</name>
</gene>
<evidence type="ECO:0000256" key="11">
    <source>
        <dbReference type="ARBA" id="ARBA00023125"/>
    </source>
</evidence>
<dbReference type="GO" id="GO:0005524">
    <property type="term" value="F:ATP binding"/>
    <property type="evidence" value="ECO:0007669"/>
    <property type="project" value="UniProtKB-KW"/>
</dbReference>
<dbReference type="SMART" id="SM00490">
    <property type="entry name" value="HELICc"/>
    <property type="match status" value="1"/>
</dbReference>
<evidence type="ECO:0000256" key="13">
    <source>
        <dbReference type="ARBA" id="ARBA00023204"/>
    </source>
</evidence>
<accession>Q2LQI6</accession>
<dbReference type="InParanoid" id="Q2LQI6"/>
<dbReference type="Gene3D" id="1.10.150.80">
    <property type="entry name" value="HRDC domain"/>
    <property type="match status" value="1"/>
</dbReference>
<dbReference type="SMART" id="SM00487">
    <property type="entry name" value="DEXDc"/>
    <property type="match status" value="1"/>
</dbReference>
<name>Q2LQI6_SYNAS</name>
<evidence type="ECO:0000256" key="15">
    <source>
        <dbReference type="ARBA" id="ARBA00034617"/>
    </source>
</evidence>
<dbReference type="InterPro" id="IPR018982">
    <property type="entry name" value="RQC_domain"/>
</dbReference>
<dbReference type="InterPro" id="IPR002121">
    <property type="entry name" value="HRDC_dom"/>
</dbReference>
<keyword evidence="9" id="KW-0862">Zinc</keyword>
<dbReference type="FunFam" id="3.40.50.300:FF:000296">
    <property type="entry name" value="ATP-dependent DNA helicase RecQ"/>
    <property type="match status" value="1"/>
</dbReference>
<dbReference type="eggNOG" id="COG0514">
    <property type="taxonomic scope" value="Bacteria"/>
</dbReference>
<evidence type="ECO:0000256" key="3">
    <source>
        <dbReference type="ARBA" id="ARBA00005446"/>
    </source>
</evidence>
<dbReference type="FunFam" id="1.10.10.10:FF:000175">
    <property type="entry name" value="ATP-dependent DNA helicase RecQ"/>
    <property type="match status" value="1"/>
</dbReference>
<evidence type="ECO:0000256" key="14">
    <source>
        <dbReference type="ARBA" id="ARBA00023235"/>
    </source>
</evidence>
<dbReference type="Pfam" id="PF00270">
    <property type="entry name" value="DEAD"/>
    <property type="match status" value="1"/>
</dbReference>
<dbReference type="GO" id="GO:0043138">
    <property type="term" value="F:3'-5' DNA helicase activity"/>
    <property type="evidence" value="ECO:0007669"/>
    <property type="project" value="UniProtKB-EC"/>
</dbReference>
<comment type="catalytic activity">
    <reaction evidence="15">
        <text>Couples ATP hydrolysis with the unwinding of duplex DNA by translocating in the 3'-5' direction.</text>
        <dbReference type="EC" id="5.6.2.4"/>
    </reaction>
</comment>
<dbReference type="GO" id="GO:0030894">
    <property type="term" value="C:replisome"/>
    <property type="evidence" value="ECO:0007669"/>
    <property type="project" value="TreeGrafter"/>
</dbReference>
<dbReference type="Gene3D" id="1.10.10.10">
    <property type="entry name" value="Winged helix-like DNA-binding domain superfamily/Winged helix DNA-binding domain"/>
    <property type="match status" value="1"/>
</dbReference>
<keyword evidence="11" id="KW-0238">DNA-binding</keyword>
<dbReference type="PANTHER" id="PTHR13710">
    <property type="entry name" value="DNA HELICASE RECQ FAMILY MEMBER"/>
    <property type="match status" value="1"/>
</dbReference>
<dbReference type="OrthoDB" id="9760034at2"/>
<proteinExistence type="inferred from homology"/>
<dbReference type="Gene3D" id="3.40.50.300">
    <property type="entry name" value="P-loop containing nucleotide triphosphate hydrolases"/>
    <property type="match status" value="2"/>
</dbReference>
<comment type="cofactor">
    <cofactor evidence="2">
        <name>Zn(2+)</name>
        <dbReference type="ChEBI" id="CHEBI:29105"/>
    </cofactor>
</comment>
<dbReference type="CDD" id="cd18794">
    <property type="entry name" value="SF2_C_RecQ"/>
    <property type="match status" value="1"/>
</dbReference>
<protein>
    <recommendedName>
        <fullName evidence="16">DNA helicase RecQ</fullName>
        <ecNumber evidence="16">5.6.2.4</ecNumber>
    </recommendedName>
</protein>
<evidence type="ECO:0000256" key="7">
    <source>
        <dbReference type="ARBA" id="ARBA00022801"/>
    </source>
</evidence>
<organism evidence="20 21">
    <name type="scientific">Syntrophus aciditrophicus (strain SB)</name>
    <dbReference type="NCBI Taxonomy" id="56780"/>
    <lineage>
        <taxon>Bacteria</taxon>
        <taxon>Pseudomonadati</taxon>
        <taxon>Thermodesulfobacteriota</taxon>
        <taxon>Syntrophia</taxon>
        <taxon>Syntrophales</taxon>
        <taxon>Syntrophaceae</taxon>
        <taxon>Syntrophus</taxon>
    </lineage>
</organism>
<keyword evidence="10" id="KW-0067">ATP-binding</keyword>
<dbReference type="GO" id="GO:0005737">
    <property type="term" value="C:cytoplasm"/>
    <property type="evidence" value="ECO:0007669"/>
    <property type="project" value="TreeGrafter"/>
</dbReference>
<sequence length="619" mass="69540">MIQTPLESLKKIFGYDAFRLHQQEIVDGLIRGEDAFVLMPTGGGKSLCYQLPALHRPGVGIVVSPLISLMKDQVDSLKAYGVKAAFYNSSLSGTEARKVLARLHGGKLDLIYIAPERLMSREFLERLNDIPIALFAIDEAHCISQWGHDFRPEYRQLGRLRGLFPEIPLIALTATAEAHTRRDILERLGLRQARSYISGFDRPNIRYTVLEKRKPFAQLTTFLQPRYKGTGIVYCLSRQRVEKVAGALTEAGFQAAPYHAGLPAGARKQVQEDFLRDDIRIIVATVAFGMGIDKSNIRWVVHYDIPKNIESYYQETGRAGRDGLPAEALLLFGYGDISLARGLIENSKNPERRRIELHKLNAMVGYAEALSCRRRILLGYFGESLAEDCGNCDICLNPPRLVDVTEDSRKALSCVYRVGQRFGMGHVIDVLRGSQKERVLELHHDRLSTYGIGRNRSQEYWGSLLHHLVHNGFLEQDVGNYSVLKLTDAARPLLRGEQTLSMAEPRVKTETASLTHRRKGGQKARDEYPDDSAALFERLRTLRKKLADMAGVPPYIIFSDASLAQMAAFLPADPEAFQQIHGVGAHKTARYGPDFLEEIRRFIDSSVEKKKNRTQGLPG</sequence>
<dbReference type="InterPro" id="IPR001650">
    <property type="entry name" value="Helicase_C-like"/>
</dbReference>
<dbReference type="PANTHER" id="PTHR13710:SF105">
    <property type="entry name" value="ATP-DEPENDENT DNA HELICASE Q1"/>
    <property type="match status" value="1"/>
</dbReference>
<dbReference type="FunCoup" id="Q2LQI6">
    <property type="interactions" value="315"/>
</dbReference>
<evidence type="ECO:0000259" key="18">
    <source>
        <dbReference type="PROSITE" id="PS51192"/>
    </source>
</evidence>
<evidence type="ECO:0000256" key="1">
    <source>
        <dbReference type="ARBA" id="ARBA00001946"/>
    </source>
</evidence>
<dbReference type="GO" id="GO:0009432">
    <property type="term" value="P:SOS response"/>
    <property type="evidence" value="ECO:0007669"/>
    <property type="project" value="UniProtKB-UniRule"/>
</dbReference>
<keyword evidence="21" id="KW-1185">Reference proteome</keyword>
<dbReference type="Pfam" id="PF00271">
    <property type="entry name" value="Helicase_C"/>
    <property type="match status" value="1"/>
</dbReference>
<dbReference type="InterPro" id="IPR014001">
    <property type="entry name" value="Helicase_ATP-bd"/>
</dbReference>
<dbReference type="InterPro" id="IPR010997">
    <property type="entry name" value="HRDC-like_sf"/>
</dbReference>
<keyword evidence="13" id="KW-0234">DNA repair</keyword>
<dbReference type="InterPro" id="IPR011545">
    <property type="entry name" value="DEAD/DEAH_box_helicase_dom"/>
</dbReference>
<reference evidence="20 21" key="1">
    <citation type="journal article" date="2007" name="Proc. Natl. Acad. Sci. U.S.A.">
        <title>The genome of Syntrophus aciditrophicus: life at the thermodynamic limit of microbial growth.</title>
        <authorList>
            <person name="McInerney M.J."/>
            <person name="Rohlin L."/>
            <person name="Mouttaki H."/>
            <person name="Kim U."/>
            <person name="Krupp R.S."/>
            <person name="Rios-Hernandez L."/>
            <person name="Sieber J."/>
            <person name="Struchtemeyer C.G."/>
            <person name="Bhattacharyya A."/>
            <person name="Campbell J.W."/>
            <person name="Gunsalus R.P."/>
        </authorList>
    </citation>
    <scope>NUCLEOTIDE SEQUENCE [LARGE SCALE GENOMIC DNA]</scope>
    <source>
        <strain evidence="20 21">SB</strain>
    </source>
</reference>
<dbReference type="GO" id="GO:0006260">
    <property type="term" value="P:DNA replication"/>
    <property type="evidence" value="ECO:0007669"/>
    <property type="project" value="InterPro"/>
</dbReference>
<dbReference type="Pfam" id="PF00570">
    <property type="entry name" value="HRDC"/>
    <property type="match status" value="1"/>
</dbReference>
<dbReference type="InterPro" id="IPR004589">
    <property type="entry name" value="DNA_helicase_ATP-dep_RecQ"/>
</dbReference>
<evidence type="ECO:0000256" key="10">
    <source>
        <dbReference type="ARBA" id="ARBA00022840"/>
    </source>
</evidence>
<dbReference type="InterPro" id="IPR006293">
    <property type="entry name" value="DNA_helicase_ATP-dep_RecQ_bac"/>
</dbReference>
<dbReference type="GO" id="GO:0006281">
    <property type="term" value="P:DNA repair"/>
    <property type="evidence" value="ECO:0007669"/>
    <property type="project" value="UniProtKB-KW"/>
</dbReference>
<dbReference type="GO" id="GO:0046872">
    <property type="term" value="F:metal ion binding"/>
    <property type="evidence" value="ECO:0007669"/>
    <property type="project" value="UniProtKB-KW"/>
</dbReference>
<evidence type="ECO:0000256" key="6">
    <source>
        <dbReference type="ARBA" id="ARBA00022763"/>
    </source>
</evidence>
<dbReference type="GO" id="GO:0003677">
    <property type="term" value="F:DNA binding"/>
    <property type="evidence" value="ECO:0007669"/>
    <property type="project" value="UniProtKB-KW"/>
</dbReference>
<dbReference type="PROSITE" id="PS51194">
    <property type="entry name" value="HELICASE_CTER"/>
    <property type="match status" value="1"/>
</dbReference>
<comment type="cofactor">
    <cofactor evidence="1">
        <name>Mg(2+)</name>
        <dbReference type="ChEBI" id="CHEBI:18420"/>
    </cofactor>
</comment>
<dbReference type="EC" id="5.6.2.4" evidence="16"/>
<dbReference type="InterPro" id="IPR032284">
    <property type="entry name" value="RecQ_Zn-bd"/>
</dbReference>
<dbReference type="RefSeq" id="WP_011416132.1">
    <property type="nucleotide sequence ID" value="NC_007759.1"/>
</dbReference>
<evidence type="ECO:0000256" key="2">
    <source>
        <dbReference type="ARBA" id="ARBA00001947"/>
    </source>
</evidence>
<dbReference type="SMART" id="SM00341">
    <property type="entry name" value="HRDC"/>
    <property type="match status" value="1"/>
</dbReference>
<dbReference type="FunFam" id="3.40.50.300:FF:000156">
    <property type="entry name" value="ATP-dependent DNA helicase recQ"/>
    <property type="match status" value="1"/>
</dbReference>
<evidence type="ECO:0000256" key="4">
    <source>
        <dbReference type="ARBA" id="ARBA00022723"/>
    </source>
</evidence>
<dbReference type="HOGENOM" id="CLU_001103_14_3_7"/>
<dbReference type="InterPro" id="IPR044876">
    <property type="entry name" value="HRDC_dom_sf"/>
</dbReference>
<dbReference type="PROSITE" id="PS51192">
    <property type="entry name" value="HELICASE_ATP_BIND_1"/>
    <property type="match status" value="1"/>
</dbReference>
<dbReference type="Proteomes" id="UP000001933">
    <property type="component" value="Chromosome"/>
</dbReference>
<feature type="domain" description="HRDC" evidence="17">
    <location>
        <begin position="529"/>
        <end position="609"/>
    </location>
</feature>
<evidence type="ECO:0000259" key="19">
    <source>
        <dbReference type="PROSITE" id="PS51194"/>
    </source>
</evidence>
<keyword evidence="5" id="KW-0547">Nucleotide-binding</keyword>
<dbReference type="GO" id="GO:0016787">
    <property type="term" value="F:hydrolase activity"/>
    <property type="evidence" value="ECO:0007669"/>
    <property type="project" value="UniProtKB-KW"/>
</dbReference>